<evidence type="ECO:0000256" key="5">
    <source>
        <dbReference type="SAM" id="Phobius"/>
    </source>
</evidence>
<dbReference type="PROSITE" id="PS00107">
    <property type="entry name" value="PROTEIN_KINASE_ATP"/>
    <property type="match status" value="1"/>
</dbReference>
<accession>A0A2P8H7S4</accession>
<keyword evidence="5" id="KW-0812">Transmembrane</keyword>
<organism evidence="7 8">
    <name type="scientific">Salsuginibacillus halophilus</name>
    <dbReference type="NCBI Taxonomy" id="517424"/>
    <lineage>
        <taxon>Bacteria</taxon>
        <taxon>Bacillati</taxon>
        <taxon>Bacillota</taxon>
        <taxon>Bacilli</taxon>
        <taxon>Bacillales</taxon>
        <taxon>Bacillaceae</taxon>
        <taxon>Salsuginibacillus</taxon>
    </lineage>
</organism>
<keyword evidence="8" id="KW-1185">Reference proteome</keyword>
<dbReference type="Pfam" id="PF00069">
    <property type="entry name" value="Pkinase"/>
    <property type="match status" value="1"/>
</dbReference>
<reference evidence="7 8" key="1">
    <citation type="submission" date="2018-03" db="EMBL/GenBank/DDBJ databases">
        <title>Genomic Encyclopedia of Type Strains, Phase III (KMG-III): the genomes of soil and plant-associated and newly described type strains.</title>
        <authorList>
            <person name="Whitman W."/>
        </authorList>
    </citation>
    <scope>NUCLEOTIDE SEQUENCE [LARGE SCALE GENOMIC DNA]</scope>
    <source>
        <strain evidence="7 8">CGMCC 1.07653</strain>
    </source>
</reference>
<dbReference type="PANTHER" id="PTHR24056">
    <property type="entry name" value="CELL DIVISION PROTEIN KINASE"/>
    <property type="match status" value="1"/>
</dbReference>
<dbReference type="PROSITE" id="PS50011">
    <property type="entry name" value="PROTEIN_KINASE_DOM"/>
    <property type="match status" value="1"/>
</dbReference>
<dbReference type="SUPFAM" id="SSF56112">
    <property type="entry name" value="Protein kinase-like (PK-like)"/>
    <property type="match status" value="1"/>
</dbReference>
<dbReference type="EMBL" id="PYAV01000017">
    <property type="protein sequence ID" value="PSL42268.1"/>
    <property type="molecule type" value="Genomic_DNA"/>
</dbReference>
<keyword evidence="1 3" id="KW-0547">Nucleotide-binding</keyword>
<dbReference type="Proteomes" id="UP000242310">
    <property type="component" value="Unassembled WGS sequence"/>
</dbReference>
<evidence type="ECO:0000313" key="8">
    <source>
        <dbReference type="Proteomes" id="UP000242310"/>
    </source>
</evidence>
<dbReference type="GO" id="GO:0005524">
    <property type="term" value="F:ATP binding"/>
    <property type="evidence" value="ECO:0007669"/>
    <property type="project" value="UniProtKB-UniRule"/>
</dbReference>
<keyword evidence="7" id="KW-0723">Serine/threonine-protein kinase</keyword>
<feature type="compositionally biased region" description="Basic residues" evidence="4">
    <location>
        <begin position="273"/>
        <end position="287"/>
    </location>
</feature>
<dbReference type="AlphaFoldDB" id="A0A2P8H7S4"/>
<feature type="transmembrane region" description="Helical" evidence="5">
    <location>
        <begin position="289"/>
        <end position="309"/>
    </location>
</feature>
<dbReference type="InterPro" id="IPR011009">
    <property type="entry name" value="Kinase-like_dom_sf"/>
</dbReference>
<evidence type="ECO:0000313" key="7">
    <source>
        <dbReference type="EMBL" id="PSL42268.1"/>
    </source>
</evidence>
<keyword evidence="7" id="KW-0418">Kinase</keyword>
<keyword evidence="2 3" id="KW-0067">ATP-binding</keyword>
<dbReference type="InterPro" id="IPR000719">
    <property type="entry name" value="Prot_kinase_dom"/>
</dbReference>
<proteinExistence type="predicted"/>
<evidence type="ECO:0000256" key="2">
    <source>
        <dbReference type="ARBA" id="ARBA00022840"/>
    </source>
</evidence>
<name>A0A2P8H7S4_9BACI</name>
<evidence type="ECO:0000256" key="3">
    <source>
        <dbReference type="PROSITE-ProRule" id="PRU10141"/>
    </source>
</evidence>
<keyword evidence="5" id="KW-0472">Membrane</keyword>
<dbReference type="SMART" id="SM00220">
    <property type="entry name" value="S_TKc"/>
    <property type="match status" value="1"/>
</dbReference>
<sequence length="312" mass="35037">MKNASINLTPGDVVRGKWHQGVYRVMRRLGEGATGVVYLVESAEGPVAMKIGNAAASITSEVNVLQHFSKAPGDQLGPALYVSDDVNIQGETYAFYTMEYMDGAPVLSFLEARGREWAPIFLVQLLGDLDRLHQAGWVFGDLKPDNLMITERPPRIRWFDVGGTTLQGRAVKEFTEFYDRGTWGLGDRKAEPAYDLFAAAMVFIHMINGERFTHRDGVELLERKIFSHPRLRVYQPALKRALHGKYRDAQMMRKDMMALYAKATSKEAPSRKTTTHTPRKQRRKKGGKLVDAALGGSFLLLASVLYWIGQVM</sequence>
<dbReference type="GO" id="GO:0004674">
    <property type="term" value="F:protein serine/threonine kinase activity"/>
    <property type="evidence" value="ECO:0007669"/>
    <property type="project" value="UniProtKB-KW"/>
</dbReference>
<evidence type="ECO:0000256" key="4">
    <source>
        <dbReference type="SAM" id="MobiDB-lite"/>
    </source>
</evidence>
<keyword evidence="5" id="KW-1133">Transmembrane helix</keyword>
<gene>
    <name evidence="7" type="ORF">B0H94_11743</name>
</gene>
<dbReference type="InterPro" id="IPR050108">
    <property type="entry name" value="CDK"/>
</dbReference>
<comment type="caution">
    <text evidence="7">The sequence shown here is derived from an EMBL/GenBank/DDBJ whole genome shotgun (WGS) entry which is preliminary data.</text>
</comment>
<feature type="binding site" evidence="3">
    <location>
        <position position="50"/>
    </location>
    <ligand>
        <name>ATP</name>
        <dbReference type="ChEBI" id="CHEBI:30616"/>
    </ligand>
</feature>
<evidence type="ECO:0000259" key="6">
    <source>
        <dbReference type="PROSITE" id="PS50011"/>
    </source>
</evidence>
<dbReference type="InterPro" id="IPR017441">
    <property type="entry name" value="Protein_kinase_ATP_BS"/>
</dbReference>
<evidence type="ECO:0000256" key="1">
    <source>
        <dbReference type="ARBA" id="ARBA00022741"/>
    </source>
</evidence>
<feature type="region of interest" description="Disordered" evidence="4">
    <location>
        <begin position="263"/>
        <end position="288"/>
    </location>
</feature>
<protein>
    <submittedName>
        <fullName evidence="7">Serine/threonine protein kinase</fullName>
    </submittedName>
</protein>
<dbReference type="Gene3D" id="1.10.510.10">
    <property type="entry name" value="Transferase(Phosphotransferase) domain 1"/>
    <property type="match status" value="1"/>
</dbReference>
<keyword evidence="7" id="KW-0808">Transferase</keyword>
<feature type="domain" description="Protein kinase" evidence="6">
    <location>
        <begin position="23"/>
        <end position="294"/>
    </location>
</feature>